<accession>A0ABR3D045</accession>
<keyword evidence="4" id="KW-1185">Reference proteome</keyword>
<dbReference type="EMBL" id="JAVLET010000014">
    <property type="protein sequence ID" value="KAL0466065.1"/>
    <property type="molecule type" value="Genomic_DNA"/>
</dbReference>
<evidence type="ECO:0000313" key="4">
    <source>
        <dbReference type="Proteomes" id="UP001451303"/>
    </source>
</evidence>
<gene>
    <name evidence="3" type="ORF">QR685DRAFT_536812</name>
</gene>
<dbReference type="InterPro" id="IPR043502">
    <property type="entry name" value="DNA/RNA_pol_sf"/>
</dbReference>
<comment type="subcellular location">
    <subcellularLocation>
        <location evidence="1">Mitochondrion</location>
    </subcellularLocation>
</comment>
<organism evidence="3 4">
    <name type="scientific">Neurospora intermedia</name>
    <dbReference type="NCBI Taxonomy" id="5142"/>
    <lineage>
        <taxon>Eukaryota</taxon>
        <taxon>Fungi</taxon>
        <taxon>Dikarya</taxon>
        <taxon>Ascomycota</taxon>
        <taxon>Pezizomycotina</taxon>
        <taxon>Sordariomycetes</taxon>
        <taxon>Sordariomycetidae</taxon>
        <taxon>Sordariales</taxon>
        <taxon>Sordariaceae</taxon>
        <taxon>Neurospora</taxon>
    </lineage>
</organism>
<proteinExistence type="predicted"/>
<comment type="caution">
    <text evidence="3">The sequence shown here is derived from an EMBL/GenBank/DDBJ whole genome shotgun (WGS) entry which is preliminary data.</text>
</comment>
<name>A0ABR3D045_NEUIN</name>
<reference evidence="3 4" key="1">
    <citation type="submission" date="2023-09" db="EMBL/GenBank/DDBJ databases">
        <title>Multi-omics analysis of a traditional fermented food reveals byproduct-associated fungal strains for waste-to-food upcycling.</title>
        <authorList>
            <consortium name="Lawrence Berkeley National Laboratory"/>
            <person name="Rekdal V.M."/>
            <person name="Villalobos-Escobedo J.M."/>
            <person name="Rodriguez-Valeron N."/>
            <person name="Garcia M.O."/>
            <person name="Vasquez D.P."/>
            <person name="Damayanti I."/>
            <person name="Sorensen P.M."/>
            <person name="Baidoo E.E."/>
            <person name="De Carvalho A.C."/>
            <person name="Riley R."/>
            <person name="Lipzen A."/>
            <person name="He G."/>
            <person name="Yan M."/>
            <person name="Haridas S."/>
            <person name="Daum C."/>
            <person name="Yoshinaga Y."/>
            <person name="Ng V."/>
            <person name="Grigoriev I.V."/>
            <person name="Munk R."/>
            <person name="Nuraida L."/>
            <person name="Wijaya C.H."/>
            <person name="Morales P.-C."/>
            <person name="Keasling J.D."/>
        </authorList>
    </citation>
    <scope>NUCLEOTIDE SEQUENCE [LARGE SCALE GENOMIC DNA]</scope>
    <source>
        <strain evidence="3 4">FGSC 2613</strain>
    </source>
</reference>
<evidence type="ECO:0000313" key="3">
    <source>
        <dbReference type="EMBL" id="KAL0466065.1"/>
    </source>
</evidence>
<protein>
    <submittedName>
        <fullName evidence="3">Uncharacterized protein</fullName>
    </submittedName>
</protein>
<evidence type="ECO:0000256" key="2">
    <source>
        <dbReference type="ARBA" id="ARBA00023128"/>
    </source>
</evidence>
<dbReference type="SUPFAM" id="SSF56672">
    <property type="entry name" value="DNA/RNA polymerases"/>
    <property type="match status" value="1"/>
</dbReference>
<evidence type="ECO:0000256" key="1">
    <source>
        <dbReference type="ARBA" id="ARBA00004173"/>
    </source>
</evidence>
<dbReference type="Gene3D" id="3.10.10.10">
    <property type="entry name" value="HIV Type 1 Reverse Transcriptase, subunit A, domain 1"/>
    <property type="match status" value="1"/>
</dbReference>
<sequence length="140" mass="16050">MREFAGRILPEMEAVGWIVPGISSWGAYTKFLLKSNGDLRVVMGYRPINGVTVKLQWPMHIQSGFISLHRDWRTPNLFPSRRSTRSLGRVPMARGHKDNLKTAFIAPNDQYWNLRMPQGMTRSISLWLVREALLPTACLI</sequence>
<dbReference type="Proteomes" id="UP001451303">
    <property type="component" value="Unassembled WGS sequence"/>
</dbReference>
<keyword evidence="2" id="KW-0496">Mitochondrion</keyword>